<gene>
    <name evidence="1" type="ORF">A3Q56_01816</name>
</gene>
<dbReference type="Proteomes" id="UP000078046">
    <property type="component" value="Unassembled WGS sequence"/>
</dbReference>
<dbReference type="AlphaFoldDB" id="A0A177B824"/>
<evidence type="ECO:0000313" key="2">
    <source>
        <dbReference type="Proteomes" id="UP000078046"/>
    </source>
</evidence>
<dbReference type="EMBL" id="LWCA01000147">
    <property type="protein sequence ID" value="OAF70448.1"/>
    <property type="molecule type" value="Genomic_DNA"/>
</dbReference>
<proteinExistence type="predicted"/>
<organism evidence="1 2">
    <name type="scientific">Intoshia linei</name>
    <dbReference type="NCBI Taxonomy" id="1819745"/>
    <lineage>
        <taxon>Eukaryota</taxon>
        <taxon>Metazoa</taxon>
        <taxon>Spiralia</taxon>
        <taxon>Lophotrochozoa</taxon>
        <taxon>Mesozoa</taxon>
        <taxon>Orthonectida</taxon>
        <taxon>Rhopaluridae</taxon>
        <taxon>Intoshia</taxon>
    </lineage>
</organism>
<comment type="caution">
    <text evidence="1">The sequence shown here is derived from an EMBL/GenBank/DDBJ whole genome shotgun (WGS) entry which is preliminary data.</text>
</comment>
<evidence type="ECO:0000313" key="1">
    <source>
        <dbReference type="EMBL" id="OAF70448.1"/>
    </source>
</evidence>
<name>A0A177B824_9BILA</name>
<accession>A0A177B824</accession>
<keyword evidence="2" id="KW-1185">Reference proteome</keyword>
<protein>
    <submittedName>
        <fullName evidence="1">Uncharacterized protein</fullName>
    </submittedName>
</protein>
<reference evidence="1 2" key="1">
    <citation type="submission" date="2016-04" db="EMBL/GenBank/DDBJ databases">
        <title>The genome of Intoshia linei affirms orthonectids as highly simplified spiralians.</title>
        <authorList>
            <person name="Mikhailov K.V."/>
            <person name="Slusarev G.S."/>
            <person name="Nikitin M.A."/>
            <person name="Logacheva M.D."/>
            <person name="Penin A."/>
            <person name="Aleoshin V."/>
            <person name="Panchin Y.V."/>
        </authorList>
    </citation>
    <scope>NUCLEOTIDE SEQUENCE [LARGE SCALE GENOMIC DNA]</scope>
    <source>
        <strain evidence="1">Intl2013</strain>
        <tissue evidence="1">Whole animal</tissue>
    </source>
</reference>
<sequence>MNYTDIEENEYEGIQNLFDIEKFIDRLPVDEKIKYYKEKDIQRNKLLNIGLRTLGWKKFKYFTAKVEQDFFLNNPHYKMNTFKLIDKPVKLEKNLDNEINYAERIDKWIENRKKMKLPKIDFTEWTTKIDKLKTKKIVLSQSDESIVSNTNCISN</sequence>